<feature type="region of interest" description="Disordered" evidence="1">
    <location>
        <begin position="819"/>
        <end position="864"/>
    </location>
</feature>
<protein>
    <submittedName>
        <fullName evidence="2">Uncharacterized protein</fullName>
    </submittedName>
</protein>
<dbReference type="AlphaFoldDB" id="A0A177CKZ5"/>
<feature type="region of interest" description="Disordered" evidence="1">
    <location>
        <begin position="461"/>
        <end position="482"/>
    </location>
</feature>
<feature type="compositionally biased region" description="Polar residues" evidence="1">
    <location>
        <begin position="153"/>
        <end position="178"/>
    </location>
</feature>
<name>A0A177CKZ5_9PLEO</name>
<feature type="region of interest" description="Disordered" evidence="1">
    <location>
        <begin position="213"/>
        <end position="283"/>
    </location>
</feature>
<proteinExistence type="predicted"/>
<feature type="compositionally biased region" description="Basic and acidic residues" evidence="1">
    <location>
        <begin position="9"/>
        <end position="22"/>
    </location>
</feature>
<reference evidence="2 3" key="1">
    <citation type="submission" date="2016-05" db="EMBL/GenBank/DDBJ databases">
        <title>Comparative analysis of secretome profiles of manganese(II)-oxidizing ascomycete fungi.</title>
        <authorList>
            <consortium name="DOE Joint Genome Institute"/>
            <person name="Zeiner C.A."/>
            <person name="Purvine S.O."/>
            <person name="Zink E.M."/>
            <person name="Wu S."/>
            <person name="Pasa-Tolic L."/>
            <person name="Chaput D.L."/>
            <person name="Haridas S."/>
            <person name="Grigoriev I.V."/>
            <person name="Santelli C.M."/>
            <person name="Hansel C.M."/>
        </authorList>
    </citation>
    <scope>NUCLEOTIDE SEQUENCE [LARGE SCALE GENOMIC DNA]</scope>
    <source>
        <strain evidence="2 3">AP3s5-JAC2a</strain>
    </source>
</reference>
<dbReference type="RefSeq" id="XP_018038341.1">
    <property type="nucleotide sequence ID" value="XM_018183971.1"/>
</dbReference>
<dbReference type="InParanoid" id="A0A177CKZ5"/>
<dbReference type="Proteomes" id="UP000077069">
    <property type="component" value="Unassembled WGS sequence"/>
</dbReference>
<evidence type="ECO:0000256" key="1">
    <source>
        <dbReference type="SAM" id="MobiDB-lite"/>
    </source>
</evidence>
<gene>
    <name evidence="2" type="ORF">CC84DRAFT_1239072</name>
</gene>
<feature type="region of interest" description="Disordered" evidence="1">
    <location>
        <begin position="516"/>
        <end position="545"/>
    </location>
</feature>
<feature type="compositionally biased region" description="Low complexity" evidence="1">
    <location>
        <begin position="236"/>
        <end position="246"/>
    </location>
</feature>
<evidence type="ECO:0000313" key="2">
    <source>
        <dbReference type="EMBL" id="OAG07976.1"/>
    </source>
</evidence>
<feature type="region of interest" description="Disordered" evidence="1">
    <location>
        <begin position="1"/>
        <end position="44"/>
    </location>
</feature>
<accession>A0A177CKZ5</accession>
<keyword evidence="3" id="KW-1185">Reference proteome</keyword>
<feature type="compositionally biased region" description="Basic and acidic residues" evidence="1">
    <location>
        <begin position="180"/>
        <end position="190"/>
    </location>
</feature>
<sequence length="864" mass="94023">MNPFEDEHDNNPNDERLDRALADRGAPLGNVKELSPWRLGDPPKTDQEMLEAIFYPNGVPKPEMEPVSDEIINARLAAFPSAPKKDVASGNDNDAKHASWVALQAAPAVPKQETPLDHTTGLNPGEILGTGAGITVKGADTNVFPEPAPLPSTLKTLDTSYPGSPNDHSPGKRTTSATEPPEHTAEHDSYKEADLTYKLFVMSTSMIQECDGTITSPIPDVGDEVGDDNSPLINLPDSPAASSASDSTKRNDIHSVWSGTQTKGLSAVKPRVKEGKNQAYPPIPVFDGNSTEIQASKKPVFLSITTKKDLNHSVWSETPVKLSSVEKSAGMTEVNWLKTLDGVTTPEYDGEWEDSPSRGPVMTQKLLEGPAVADPVSATTKTFDIRQASVIVSDPTVAKPAVSALEEQLADNLEEIELDSDLESHVQEVVKKPVQKRTTKLSVAAAVKENIPEGSTTVTLRERSTGARQPLAPKTPIASHPYSQNTVNAKFIPLSKLETPTGASPMPTFTQVKAQAGRNLKRGSARAPAQPKSSKSPIDSDENLVDGEYADVSMDMLDYEMGNAGSTDYPTYHFPGTYEAAKYDTIEATKNVSSAASSFSSALGMAGVGKAMWSVGTLVGRGARGTAKVIATTATMGAIKLGYKESLPAHVAQWAEETSLNEARKAEKKKPVYKMADVQYNKGDPRNYVLNKDRSIMQDKSVDIDDDLDEDDWAMVNVKDGAEEPLEQAGGQLPTENQDGPRDLYYESIMSAVESTAMVTVGVASRVGRNVSRVVRTVRAQPHDYFEQRKIAENWPKNLAELEVRNKVERRQSIPRHLDPDFEKVRDPRYHKPLYKRATVSDPDDVQDDFEKMVLPDSDDELKD</sequence>
<dbReference type="GeneID" id="28767457"/>
<organism evidence="2 3">
    <name type="scientific">Paraphaeosphaeria sporulosa</name>
    <dbReference type="NCBI Taxonomy" id="1460663"/>
    <lineage>
        <taxon>Eukaryota</taxon>
        <taxon>Fungi</taxon>
        <taxon>Dikarya</taxon>
        <taxon>Ascomycota</taxon>
        <taxon>Pezizomycotina</taxon>
        <taxon>Dothideomycetes</taxon>
        <taxon>Pleosporomycetidae</taxon>
        <taxon>Pleosporales</taxon>
        <taxon>Massarineae</taxon>
        <taxon>Didymosphaeriaceae</taxon>
        <taxon>Paraphaeosphaeria</taxon>
    </lineage>
</organism>
<feature type="compositionally biased region" description="Basic and acidic residues" evidence="1">
    <location>
        <begin position="819"/>
        <end position="830"/>
    </location>
</feature>
<evidence type="ECO:0000313" key="3">
    <source>
        <dbReference type="Proteomes" id="UP000077069"/>
    </source>
</evidence>
<dbReference type="OrthoDB" id="3795643at2759"/>
<dbReference type="EMBL" id="KV441550">
    <property type="protein sequence ID" value="OAG07976.1"/>
    <property type="molecule type" value="Genomic_DNA"/>
</dbReference>
<feature type="region of interest" description="Disordered" evidence="1">
    <location>
        <begin position="140"/>
        <end position="190"/>
    </location>
</feature>